<feature type="domain" description="Starch synthase catalytic" evidence="9">
    <location>
        <begin position="2"/>
        <end position="237"/>
    </location>
</feature>
<keyword evidence="11" id="KW-1185">Reference proteome</keyword>
<organism evidence="10 11">
    <name type="scientific">Floricoccus tropicus</name>
    <dbReference type="NCBI Taxonomy" id="1859473"/>
    <lineage>
        <taxon>Bacteria</taxon>
        <taxon>Bacillati</taxon>
        <taxon>Bacillota</taxon>
        <taxon>Bacilli</taxon>
        <taxon>Lactobacillales</taxon>
        <taxon>Streptococcaceae</taxon>
        <taxon>Floricoccus</taxon>
    </lineage>
</organism>
<evidence type="ECO:0000256" key="5">
    <source>
        <dbReference type="ARBA" id="ARBA00022679"/>
    </source>
</evidence>
<evidence type="ECO:0000256" key="2">
    <source>
        <dbReference type="ARBA" id="ARBA00002764"/>
    </source>
</evidence>
<evidence type="ECO:0000256" key="3">
    <source>
        <dbReference type="ARBA" id="ARBA00010281"/>
    </source>
</evidence>
<dbReference type="OrthoDB" id="9808590at2"/>
<feature type="binding site" evidence="7">
    <location>
        <position position="15"/>
    </location>
    <ligand>
        <name>ADP-alpha-D-glucose</name>
        <dbReference type="ChEBI" id="CHEBI:57498"/>
    </ligand>
</feature>
<keyword evidence="5 7" id="KW-0808">Transferase</keyword>
<feature type="domain" description="Glycosyl transferase family 1" evidence="8">
    <location>
        <begin position="291"/>
        <end position="428"/>
    </location>
</feature>
<evidence type="ECO:0000259" key="9">
    <source>
        <dbReference type="Pfam" id="PF08323"/>
    </source>
</evidence>
<comment type="caution">
    <text evidence="10">The sequence shown here is derived from an EMBL/GenBank/DDBJ whole genome shotgun (WGS) entry which is preliminary data.</text>
</comment>
<dbReference type="PANTHER" id="PTHR45825:SF11">
    <property type="entry name" value="ALPHA AMYLASE DOMAIN-CONTAINING PROTEIN"/>
    <property type="match status" value="1"/>
</dbReference>
<dbReference type="SUPFAM" id="SSF53756">
    <property type="entry name" value="UDP-Glycosyltransferase/glycogen phosphorylase"/>
    <property type="match status" value="1"/>
</dbReference>
<dbReference type="CDD" id="cd03791">
    <property type="entry name" value="GT5_Glycogen_synthase_DULL1-like"/>
    <property type="match status" value="1"/>
</dbReference>
<dbReference type="STRING" id="1859473.BG261_07110"/>
<keyword evidence="4 7" id="KW-0328">Glycosyltransferase</keyword>
<dbReference type="RefSeq" id="WP_070793050.1">
    <property type="nucleotide sequence ID" value="NZ_MKIR01000024.1"/>
</dbReference>
<keyword evidence="6 7" id="KW-0320">Glycogen biosynthesis</keyword>
<dbReference type="UniPathway" id="UPA00164"/>
<gene>
    <name evidence="7" type="primary">glgA</name>
    <name evidence="10" type="ORF">BG261_07110</name>
</gene>
<dbReference type="HAMAP" id="MF_00484">
    <property type="entry name" value="Glycogen_synth"/>
    <property type="match status" value="1"/>
</dbReference>
<dbReference type="InterPro" id="IPR011835">
    <property type="entry name" value="GS/SS"/>
</dbReference>
<evidence type="ECO:0000256" key="7">
    <source>
        <dbReference type="HAMAP-Rule" id="MF_00484"/>
    </source>
</evidence>
<name>A0A1E8GMB1_9LACT</name>
<dbReference type="EMBL" id="MKIR01000024">
    <property type="protein sequence ID" value="OFI48658.1"/>
    <property type="molecule type" value="Genomic_DNA"/>
</dbReference>
<accession>A0A1E8GMB1</accession>
<dbReference type="GO" id="GO:0009011">
    <property type="term" value="F:alpha-1,4-glucan glucosyltransferase (ADP-glucose donor) activity"/>
    <property type="evidence" value="ECO:0007669"/>
    <property type="project" value="UniProtKB-UniRule"/>
</dbReference>
<dbReference type="EC" id="2.4.1.21" evidence="7"/>
<dbReference type="NCBIfam" id="NF001898">
    <property type="entry name" value="PRK00654.1-1"/>
    <property type="match status" value="1"/>
</dbReference>
<dbReference type="GO" id="GO:0004373">
    <property type="term" value="F:alpha-1,4-glucan glucosyltransferase (UDP-glucose donor) activity"/>
    <property type="evidence" value="ECO:0007669"/>
    <property type="project" value="InterPro"/>
</dbReference>
<comment type="catalytic activity">
    <reaction evidence="1 7">
        <text>[(1-&gt;4)-alpha-D-glucosyl](n) + ADP-alpha-D-glucose = [(1-&gt;4)-alpha-D-glucosyl](n+1) + ADP + H(+)</text>
        <dbReference type="Rhea" id="RHEA:18189"/>
        <dbReference type="Rhea" id="RHEA-COMP:9584"/>
        <dbReference type="Rhea" id="RHEA-COMP:9587"/>
        <dbReference type="ChEBI" id="CHEBI:15378"/>
        <dbReference type="ChEBI" id="CHEBI:15444"/>
        <dbReference type="ChEBI" id="CHEBI:57498"/>
        <dbReference type="ChEBI" id="CHEBI:456216"/>
        <dbReference type="EC" id="2.4.1.21"/>
    </reaction>
</comment>
<dbReference type="Gene3D" id="3.40.50.2000">
    <property type="entry name" value="Glycogen Phosphorylase B"/>
    <property type="match status" value="2"/>
</dbReference>
<dbReference type="GO" id="GO:0005978">
    <property type="term" value="P:glycogen biosynthetic process"/>
    <property type="evidence" value="ECO:0007669"/>
    <property type="project" value="UniProtKB-UniRule"/>
</dbReference>
<reference evidence="11" key="1">
    <citation type="submission" date="2016-09" db="EMBL/GenBank/DDBJ databases">
        <title>Draft genome sequence of a novel species of the family Streptococcaceae isolated from flowers.</title>
        <authorList>
            <person name="Chuah L.-O."/>
            <person name="Yap K.-P."/>
            <person name="Thong K.L."/>
            <person name="Liong M.T."/>
            <person name="Ahmad R."/>
            <person name="Rusul G."/>
        </authorList>
    </citation>
    <scope>NUCLEOTIDE SEQUENCE [LARGE SCALE GENOMIC DNA]</scope>
    <source>
        <strain evidence="11">DF1</strain>
    </source>
</reference>
<dbReference type="PANTHER" id="PTHR45825">
    <property type="entry name" value="GRANULE-BOUND STARCH SYNTHASE 1, CHLOROPLASTIC/AMYLOPLASTIC"/>
    <property type="match status" value="1"/>
</dbReference>
<evidence type="ECO:0000259" key="8">
    <source>
        <dbReference type="Pfam" id="PF00534"/>
    </source>
</evidence>
<comment type="similarity">
    <text evidence="3 7">Belongs to the glycosyltransferase 1 family. Bacterial/plant glycogen synthase subfamily.</text>
</comment>
<comment type="function">
    <text evidence="2 7">Synthesizes alpha-1,4-glucan chains using ADP-glucose.</text>
</comment>
<evidence type="ECO:0000256" key="4">
    <source>
        <dbReference type="ARBA" id="ARBA00022676"/>
    </source>
</evidence>
<dbReference type="Pfam" id="PF00534">
    <property type="entry name" value="Glycos_transf_1"/>
    <property type="match status" value="1"/>
</dbReference>
<evidence type="ECO:0000313" key="11">
    <source>
        <dbReference type="Proteomes" id="UP000178622"/>
    </source>
</evidence>
<sequence>MKILLVGAEAAPFIKTGGLGDVLGALPKSLNKKKDVDARVILPYYKGIPQQFKDQAEDLFYTYVDVGWRHMYAGVKHIYFENVHFYFIDNEYYFNRDGVYGFYDDGERFAFFQQAVLEILPQLEFIPDVIHVNDYHTAMIPVLLREKYAWIDGYPYINTLLTIHNIEFQGQYDPATLGELFNLSMDKYNDGTFQQDGCFNWLKSGLIYANKITTVSPTYAKEIQTPEFGKGLDSILRAQNSKLSGIVNGIDTEIFDPAKDEFLFKNYSLKTVKDKTINKLELQKQVGLPVREDVMLVGIVSRLTYQKGFHLVLEQMKEILNWDIQFVILGTGYKEFEEGFSWFTENYPDKVATIINFNLELAQRIYGGSDLFLMPSAFEPCGLSQMMAMRYGNLPLVHEVGGLKDTVSPYNPLTGEGTGFGFKSFDSYWLKDVLASANLLYNRDQEAWKKLQKNAMEQDFSWDTASLEYLNLYWELN</sequence>
<dbReference type="Proteomes" id="UP000178622">
    <property type="component" value="Unassembled WGS sequence"/>
</dbReference>
<evidence type="ECO:0000256" key="6">
    <source>
        <dbReference type="ARBA" id="ARBA00023056"/>
    </source>
</evidence>
<dbReference type="Pfam" id="PF08323">
    <property type="entry name" value="Glyco_transf_5"/>
    <property type="match status" value="1"/>
</dbReference>
<dbReference type="InterPro" id="IPR001296">
    <property type="entry name" value="Glyco_trans_1"/>
</dbReference>
<dbReference type="AlphaFoldDB" id="A0A1E8GMB1"/>
<evidence type="ECO:0000313" key="10">
    <source>
        <dbReference type="EMBL" id="OFI48658.1"/>
    </source>
</evidence>
<evidence type="ECO:0000256" key="1">
    <source>
        <dbReference type="ARBA" id="ARBA00001478"/>
    </source>
</evidence>
<dbReference type="InterPro" id="IPR013534">
    <property type="entry name" value="Starch_synth_cat_dom"/>
</dbReference>
<comment type="pathway">
    <text evidence="7">Glycan biosynthesis; glycogen biosynthesis.</text>
</comment>
<dbReference type="NCBIfam" id="TIGR02095">
    <property type="entry name" value="glgA"/>
    <property type="match status" value="1"/>
</dbReference>
<proteinExistence type="inferred from homology"/>
<protein>
    <recommendedName>
        <fullName evidence="7">Glycogen synthase</fullName>
        <ecNumber evidence="7">2.4.1.21</ecNumber>
    </recommendedName>
    <alternativeName>
        <fullName evidence="7">Starch [bacterial glycogen] synthase</fullName>
    </alternativeName>
</protein>